<dbReference type="RefSeq" id="WP_324694105.1">
    <property type="nucleotide sequence ID" value="NZ_JAYMYJ010000056.1"/>
</dbReference>
<evidence type="ECO:0000256" key="2">
    <source>
        <dbReference type="ARBA" id="ARBA00022679"/>
    </source>
</evidence>
<dbReference type="InterPro" id="IPR050508">
    <property type="entry name" value="Methyltransf_Superfamily"/>
</dbReference>
<dbReference type="InterPro" id="IPR023576">
    <property type="entry name" value="UbiE/COQ5_MeTrFase_CS"/>
</dbReference>
<proteinExistence type="predicted"/>
<dbReference type="InterPro" id="IPR029063">
    <property type="entry name" value="SAM-dependent_MTases_sf"/>
</dbReference>
<reference evidence="6" key="1">
    <citation type="submission" date="2023-07" db="EMBL/GenBank/DDBJ databases">
        <title>The carbon used by Thiothrix.</title>
        <authorList>
            <person name="Chen L."/>
        </authorList>
    </citation>
    <scope>NUCLEOTIDE SEQUENCE [LARGE SCALE GENOMIC DNA]</scope>
</reference>
<dbReference type="Gene3D" id="3.40.50.150">
    <property type="entry name" value="Vaccinia Virus protein VP39"/>
    <property type="match status" value="1"/>
</dbReference>
<evidence type="ECO:0000256" key="1">
    <source>
        <dbReference type="ARBA" id="ARBA00022603"/>
    </source>
</evidence>
<keyword evidence="3" id="KW-0949">S-adenosyl-L-methionine</keyword>
<organism evidence="5 6">
    <name type="scientific">Candidatus Thiothrix phosphatis</name>
    <dbReference type="NCBI Taxonomy" id="3112415"/>
    <lineage>
        <taxon>Bacteria</taxon>
        <taxon>Pseudomonadati</taxon>
        <taxon>Pseudomonadota</taxon>
        <taxon>Gammaproteobacteria</taxon>
        <taxon>Thiotrichales</taxon>
        <taxon>Thiotrichaceae</taxon>
        <taxon>Thiothrix</taxon>
    </lineage>
</organism>
<dbReference type="EMBL" id="JAYMYJ010000056">
    <property type="protein sequence ID" value="MEB4590741.1"/>
    <property type="molecule type" value="Genomic_DNA"/>
</dbReference>
<dbReference type="InterPro" id="IPR025714">
    <property type="entry name" value="Methyltranfer_dom"/>
</dbReference>
<keyword evidence="2 5" id="KW-0808">Transferase</keyword>
<dbReference type="CDD" id="cd02440">
    <property type="entry name" value="AdoMet_MTases"/>
    <property type="match status" value="1"/>
</dbReference>
<protein>
    <submittedName>
        <fullName evidence="5">Class I SAM-dependent methyltransferase</fullName>
        <ecNumber evidence="5">2.1.-.-</ecNumber>
    </submittedName>
</protein>
<keyword evidence="6" id="KW-1185">Reference proteome</keyword>
<gene>
    <name evidence="5" type="ORF">VSS37_07100</name>
</gene>
<dbReference type="PROSITE" id="PS01184">
    <property type="entry name" value="UBIE_2"/>
    <property type="match status" value="1"/>
</dbReference>
<dbReference type="SUPFAM" id="SSF53335">
    <property type="entry name" value="S-adenosyl-L-methionine-dependent methyltransferases"/>
    <property type="match status" value="1"/>
</dbReference>
<evidence type="ECO:0000256" key="3">
    <source>
        <dbReference type="ARBA" id="ARBA00022691"/>
    </source>
</evidence>
<dbReference type="GO" id="GO:0008168">
    <property type="term" value="F:methyltransferase activity"/>
    <property type="evidence" value="ECO:0007669"/>
    <property type="project" value="UniProtKB-KW"/>
</dbReference>
<sequence length="291" mass="32111">MTSLQILKVLVRELITSERAIRIPEPDLVMDRAEQVEAYTTAGAEGGTMAPVYLFHTTQISQVLRPGDTVVDLACGSANQLAQVARLNPDVHFLGIDLSPTMLARARQLTTEKSLANCEFRLASITDLGFLENRSVDAVISTLAFHHLPDAASLQASFREAGRVLKPDGGVYFADLGHLRAEKSIEYFGRQYADRQPEIFTVDYLNSLRAAFSLHDFKLAAQAFGGQLAVMSTFLVPYMIVVKSAARRPPDERLARALRALRQSLPDHHRSDLKDLILFFRAGGLATPYLG</sequence>
<dbReference type="PANTHER" id="PTHR42912">
    <property type="entry name" value="METHYLTRANSFERASE"/>
    <property type="match status" value="1"/>
</dbReference>
<comment type="caution">
    <text evidence="5">The sequence shown here is derived from an EMBL/GenBank/DDBJ whole genome shotgun (WGS) entry which is preliminary data.</text>
</comment>
<reference evidence="5 6" key="2">
    <citation type="submission" date="2024-01" db="EMBL/GenBank/DDBJ databases">
        <authorList>
            <person name="Xie X."/>
        </authorList>
    </citation>
    <scope>NUCLEOTIDE SEQUENCE [LARGE SCALE GENOMIC DNA]</scope>
    <source>
        <strain evidence="5">SCUT-1</strain>
    </source>
</reference>
<dbReference type="Pfam" id="PF13847">
    <property type="entry name" value="Methyltransf_31"/>
    <property type="match status" value="1"/>
</dbReference>
<dbReference type="PANTHER" id="PTHR42912:SF93">
    <property type="entry name" value="N6-ADENOSINE-METHYLTRANSFERASE TMT1A"/>
    <property type="match status" value="1"/>
</dbReference>
<evidence type="ECO:0000313" key="6">
    <source>
        <dbReference type="Proteomes" id="UP001308005"/>
    </source>
</evidence>
<keyword evidence="1 5" id="KW-0489">Methyltransferase</keyword>
<evidence type="ECO:0000259" key="4">
    <source>
        <dbReference type="Pfam" id="PF13847"/>
    </source>
</evidence>
<dbReference type="GO" id="GO:0032259">
    <property type="term" value="P:methylation"/>
    <property type="evidence" value="ECO:0007669"/>
    <property type="project" value="UniProtKB-KW"/>
</dbReference>
<dbReference type="Proteomes" id="UP001308005">
    <property type="component" value="Unassembled WGS sequence"/>
</dbReference>
<evidence type="ECO:0000313" key="5">
    <source>
        <dbReference type="EMBL" id="MEB4590741.1"/>
    </source>
</evidence>
<name>A0ABU6CV69_9GAMM</name>
<feature type="domain" description="Methyltransferase" evidence="4">
    <location>
        <begin position="66"/>
        <end position="177"/>
    </location>
</feature>
<dbReference type="EC" id="2.1.-.-" evidence="5"/>
<accession>A0ABU6CV69</accession>